<comment type="caution">
    <text evidence="1">The sequence shown here is derived from an EMBL/GenBank/DDBJ whole genome shotgun (WGS) entry which is preliminary data.</text>
</comment>
<keyword evidence="2" id="KW-1185">Reference proteome</keyword>
<proteinExistence type="predicted"/>
<name>A0A8J2LFP9_9HEXA</name>
<evidence type="ECO:0000313" key="2">
    <source>
        <dbReference type="Proteomes" id="UP000708208"/>
    </source>
</evidence>
<dbReference type="EMBL" id="CAJVCH010558210">
    <property type="protein sequence ID" value="CAG7830951.1"/>
    <property type="molecule type" value="Genomic_DNA"/>
</dbReference>
<evidence type="ECO:0000313" key="1">
    <source>
        <dbReference type="EMBL" id="CAG7830951.1"/>
    </source>
</evidence>
<accession>A0A8J2LFP9</accession>
<organism evidence="1 2">
    <name type="scientific">Allacma fusca</name>
    <dbReference type="NCBI Taxonomy" id="39272"/>
    <lineage>
        <taxon>Eukaryota</taxon>
        <taxon>Metazoa</taxon>
        <taxon>Ecdysozoa</taxon>
        <taxon>Arthropoda</taxon>
        <taxon>Hexapoda</taxon>
        <taxon>Collembola</taxon>
        <taxon>Symphypleona</taxon>
        <taxon>Sminthuridae</taxon>
        <taxon>Allacma</taxon>
    </lineage>
</organism>
<dbReference type="Proteomes" id="UP000708208">
    <property type="component" value="Unassembled WGS sequence"/>
</dbReference>
<protein>
    <submittedName>
        <fullName evidence="1">Uncharacterized protein</fullName>
    </submittedName>
</protein>
<reference evidence="1" key="1">
    <citation type="submission" date="2021-06" db="EMBL/GenBank/DDBJ databases">
        <authorList>
            <person name="Hodson N. C."/>
            <person name="Mongue J. A."/>
            <person name="Jaron S. K."/>
        </authorList>
    </citation>
    <scope>NUCLEOTIDE SEQUENCE</scope>
</reference>
<dbReference type="AlphaFoldDB" id="A0A8J2LFP9"/>
<sequence length="116" mass="13496">IFHTPHNSDPVGITGANSGFLGPCTAPFHFMLHHSHTDEIKRHVTSAPLKVNFFFEKTNNIVNNFPLCWESHKFTIIPVRFNVYSTRNRSHHMSFIQAQICSPWNAYTYRFLSFIM</sequence>
<feature type="non-terminal residue" evidence="1">
    <location>
        <position position="116"/>
    </location>
</feature>
<gene>
    <name evidence="1" type="ORF">AFUS01_LOCUS40718</name>
</gene>